<name>A0A9W5QWL5_BACCE</name>
<keyword evidence="1" id="KW-0472">Membrane</keyword>
<sequence>MKRIFYIGIFGMITVVLLSSCSLFSNKREVQPRNGMLLIGDEQPLQEIISQYKSEINSHALYKIKQSKIEGSNTLILKRSTIEELIKQALLRKPDDEKSPNFFDVKAVKTLPITKKDTTLLLSRYDTSENIKEIKEIKINGIKFKVQHDSPSWFGYGPDSSFEAIIAVVSDEVFNEVPVLETSMVTLHFKESYGSLTDEITPPDISDNDAFEKNTEWLRLTKNIKKRVKHLKSISYLEK</sequence>
<gene>
    <name evidence="2" type="ORF">IGM_01977</name>
</gene>
<protein>
    <recommendedName>
        <fullName evidence="4">Lipoprotein</fullName>
    </recommendedName>
</protein>
<comment type="caution">
    <text evidence="2">The sequence shown here is derived from an EMBL/GenBank/DDBJ whole genome shotgun (WGS) entry which is preliminary data.</text>
</comment>
<evidence type="ECO:0000313" key="2">
    <source>
        <dbReference type="EMBL" id="EOP91563.1"/>
    </source>
</evidence>
<evidence type="ECO:0008006" key="4">
    <source>
        <dbReference type="Google" id="ProtNLM"/>
    </source>
</evidence>
<evidence type="ECO:0000256" key="1">
    <source>
        <dbReference type="SAM" id="Phobius"/>
    </source>
</evidence>
<feature type="transmembrane region" description="Helical" evidence="1">
    <location>
        <begin position="6"/>
        <end position="24"/>
    </location>
</feature>
<dbReference type="AlphaFoldDB" id="A0A9W5QWL5"/>
<reference evidence="2 3" key="1">
    <citation type="submission" date="2012-12" db="EMBL/GenBank/DDBJ databases">
        <title>The Genome Sequence of Bacillus cereus HuB4-4.</title>
        <authorList>
            <consortium name="The Broad Institute Genome Sequencing Platform"/>
            <consortium name="The Broad Institute Genome Sequencing Center for Infectious Disease"/>
            <person name="Feldgarden M."/>
            <person name="Van der Auwera G.A."/>
            <person name="Mahillon J."/>
            <person name="Duprez V."/>
            <person name="Timmery S."/>
            <person name="Mattelet C."/>
            <person name="Dierick K."/>
            <person name="Sun M."/>
            <person name="Yu Z."/>
            <person name="Zhu L."/>
            <person name="Hu X."/>
            <person name="Shank E.B."/>
            <person name="Swiecicka I."/>
            <person name="Hansen B.M."/>
            <person name="Andrup L."/>
            <person name="Walker B."/>
            <person name="Young S.K."/>
            <person name="Zeng Q."/>
            <person name="Gargeya S."/>
            <person name="Fitzgerald M."/>
            <person name="Haas B."/>
            <person name="Abouelleil A."/>
            <person name="Alvarado L."/>
            <person name="Arachchi H.M."/>
            <person name="Berlin A.M."/>
            <person name="Chapman S.B."/>
            <person name="Dewar J."/>
            <person name="Goldberg J."/>
            <person name="Griggs A."/>
            <person name="Gujja S."/>
            <person name="Hansen M."/>
            <person name="Howarth C."/>
            <person name="Imamovic A."/>
            <person name="Larimer J."/>
            <person name="McCowan C."/>
            <person name="Murphy C."/>
            <person name="Neiman D."/>
            <person name="Pearson M."/>
            <person name="Priest M."/>
            <person name="Roberts A."/>
            <person name="Saif S."/>
            <person name="Shea T."/>
            <person name="Sisk P."/>
            <person name="Sykes S."/>
            <person name="Wortman J."/>
            <person name="Nusbaum C."/>
            <person name="Birren B."/>
        </authorList>
    </citation>
    <scope>NUCLEOTIDE SEQUENCE [LARGE SCALE GENOMIC DNA]</scope>
    <source>
        <strain evidence="2 3">HuB4-4</strain>
    </source>
</reference>
<dbReference type="RefSeq" id="WP_016098147.1">
    <property type="nucleotide sequence ID" value="NZ_KB976537.1"/>
</dbReference>
<accession>A0A9W5QWL5</accession>
<dbReference type="InterPro" id="IPR035253">
    <property type="entry name" value="Lipoprotein_22_bac"/>
</dbReference>
<dbReference type="EMBL" id="AHEF01000038">
    <property type="protein sequence ID" value="EOP91563.1"/>
    <property type="molecule type" value="Genomic_DNA"/>
</dbReference>
<dbReference type="Proteomes" id="UP000014009">
    <property type="component" value="Unassembled WGS sequence"/>
</dbReference>
<dbReference type="Pfam" id="PF17294">
    <property type="entry name" value="Lipoprotein_22"/>
    <property type="match status" value="1"/>
</dbReference>
<keyword evidence="1" id="KW-0812">Transmembrane</keyword>
<dbReference type="PROSITE" id="PS51257">
    <property type="entry name" value="PROKAR_LIPOPROTEIN"/>
    <property type="match status" value="1"/>
</dbReference>
<dbReference type="Gene3D" id="2.40.40.60">
    <property type="match status" value="1"/>
</dbReference>
<proteinExistence type="predicted"/>
<organism evidence="2 3">
    <name type="scientific">Bacillus cereus HuB4-4</name>
    <dbReference type="NCBI Taxonomy" id="1053211"/>
    <lineage>
        <taxon>Bacteria</taxon>
        <taxon>Bacillati</taxon>
        <taxon>Bacillota</taxon>
        <taxon>Bacilli</taxon>
        <taxon>Bacillales</taxon>
        <taxon>Bacillaceae</taxon>
        <taxon>Bacillus</taxon>
        <taxon>Bacillus cereus group</taxon>
    </lineage>
</organism>
<evidence type="ECO:0000313" key="3">
    <source>
        <dbReference type="Proteomes" id="UP000014009"/>
    </source>
</evidence>
<keyword evidence="1" id="KW-1133">Transmembrane helix</keyword>